<evidence type="ECO:0000313" key="2">
    <source>
        <dbReference type="Proteomes" id="UP000522081"/>
    </source>
</evidence>
<reference evidence="1 2" key="1">
    <citation type="submission" date="2020-07" db="EMBL/GenBank/DDBJ databases">
        <title>Genomic Encyclopedia of Type Strains, Phase IV (KMG-IV): sequencing the most valuable type-strain genomes for metagenomic binning, comparative biology and taxonomic classification.</title>
        <authorList>
            <person name="Goeker M."/>
        </authorList>
    </citation>
    <scope>NUCLEOTIDE SEQUENCE [LARGE SCALE GENOMIC DNA]</scope>
    <source>
        <strain evidence="1 2">DSM 29043</strain>
    </source>
</reference>
<keyword evidence="2" id="KW-1185">Reference proteome</keyword>
<dbReference type="AlphaFoldDB" id="A0A7Z0BV21"/>
<gene>
    <name evidence="1" type="ORF">FHS75_003195</name>
</gene>
<name>A0A7Z0BV21_9SPHN</name>
<accession>A0A7Z0BV21</accession>
<sequence>MGWLSKLFGQSEKSPPREIQQVFEKMRRLLDDDAAQIAMIGEPIASMINRGLDCDQLPDSKGRFGLEVTNPIPVNGPIGELAYLSKLRTSSGERLLFHRIGSQGTVDIFEAVDFRGREWFVLYLDMYHPRKSRLAPTGLSLSDETSQFTGFTSNCPDFPRGFPAEKAKNSESGLNMLYAPLRTIEEALYRSNFDRPGAHIEELRKSNAKLSFKL</sequence>
<comment type="caution">
    <text evidence="1">The sequence shown here is derived from an EMBL/GenBank/DDBJ whole genome shotgun (WGS) entry which is preliminary data.</text>
</comment>
<proteinExistence type="predicted"/>
<organism evidence="1 2">
    <name type="scientific">Novosphingobium marinum</name>
    <dbReference type="NCBI Taxonomy" id="1514948"/>
    <lineage>
        <taxon>Bacteria</taxon>
        <taxon>Pseudomonadati</taxon>
        <taxon>Pseudomonadota</taxon>
        <taxon>Alphaproteobacteria</taxon>
        <taxon>Sphingomonadales</taxon>
        <taxon>Sphingomonadaceae</taxon>
        <taxon>Novosphingobium</taxon>
    </lineage>
</organism>
<evidence type="ECO:0000313" key="1">
    <source>
        <dbReference type="EMBL" id="NYH96844.1"/>
    </source>
</evidence>
<protein>
    <submittedName>
        <fullName evidence="1">Uncharacterized protein</fullName>
    </submittedName>
</protein>
<dbReference type="RefSeq" id="WP_179408653.1">
    <property type="nucleotide sequence ID" value="NZ_BMGF01000010.1"/>
</dbReference>
<dbReference type="EMBL" id="JACBZF010000008">
    <property type="protein sequence ID" value="NYH96844.1"/>
    <property type="molecule type" value="Genomic_DNA"/>
</dbReference>
<dbReference type="Proteomes" id="UP000522081">
    <property type="component" value="Unassembled WGS sequence"/>
</dbReference>